<dbReference type="AlphaFoldDB" id="A0A841JJH7"/>
<reference evidence="2 3" key="1">
    <citation type="submission" date="2020-08" db="EMBL/GenBank/DDBJ databases">
        <title>Genomic Encyclopedia of Type Strains, Phase IV (KMG-V): Genome sequencing to study the core and pangenomes of soil and plant-associated prokaryotes.</title>
        <authorList>
            <person name="Whitman W."/>
        </authorList>
    </citation>
    <scope>NUCLEOTIDE SEQUENCE [LARGE SCALE GENOMIC DNA]</scope>
    <source>
        <strain evidence="2 3">MP601</strain>
    </source>
</reference>
<name>A0A841JJH7_9SPHI</name>
<dbReference type="InterPro" id="IPR024408">
    <property type="entry name" value="Muramidase"/>
</dbReference>
<dbReference type="Proteomes" id="UP000548326">
    <property type="component" value="Unassembled WGS sequence"/>
</dbReference>
<dbReference type="Pfam" id="PF11860">
    <property type="entry name" value="Muramidase"/>
    <property type="match status" value="1"/>
</dbReference>
<protein>
    <recommendedName>
        <fullName evidence="1">N-acetylmuramidase domain-containing protein</fullName>
    </recommendedName>
</protein>
<comment type="caution">
    <text evidence="2">The sequence shown here is derived from an EMBL/GenBank/DDBJ whole genome shotgun (WGS) entry which is preliminary data.</text>
</comment>
<dbReference type="RefSeq" id="WP_183589856.1">
    <property type="nucleotide sequence ID" value="NZ_JACHCA010000022.1"/>
</dbReference>
<dbReference type="InterPro" id="IPR023346">
    <property type="entry name" value="Lysozyme-like_dom_sf"/>
</dbReference>
<evidence type="ECO:0000313" key="3">
    <source>
        <dbReference type="Proteomes" id="UP000548326"/>
    </source>
</evidence>
<evidence type="ECO:0000259" key="1">
    <source>
        <dbReference type="Pfam" id="PF11860"/>
    </source>
</evidence>
<accession>A0A841JJH7</accession>
<evidence type="ECO:0000313" key="2">
    <source>
        <dbReference type="EMBL" id="MBB6131333.1"/>
    </source>
</evidence>
<dbReference type="SUPFAM" id="SSF53955">
    <property type="entry name" value="Lysozyme-like"/>
    <property type="match status" value="1"/>
</dbReference>
<feature type="domain" description="N-acetylmuramidase" evidence="1">
    <location>
        <begin position="22"/>
        <end position="185"/>
    </location>
</feature>
<proteinExistence type="predicted"/>
<gene>
    <name evidence="2" type="ORF">HDF22_005484</name>
</gene>
<organism evidence="2 3">
    <name type="scientific">Mucilaginibacter lappiensis</name>
    <dbReference type="NCBI Taxonomy" id="354630"/>
    <lineage>
        <taxon>Bacteria</taxon>
        <taxon>Pseudomonadati</taxon>
        <taxon>Bacteroidota</taxon>
        <taxon>Sphingobacteriia</taxon>
        <taxon>Sphingobacteriales</taxon>
        <taxon>Sphingobacteriaceae</taxon>
        <taxon>Mucilaginibacter</taxon>
    </lineage>
</organism>
<dbReference type="EMBL" id="JACHCA010000022">
    <property type="protein sequence ID" value="MBB6131333.1"/>
    <property type="molecule type" value="Genomic_DNA"/>
</dbReference>
<sequence length="186" mass="21095">MAGQKITTDQIKALAASYGIEYASLMAVITVESSGVGFNPPTGKIIIRFEPSWFKRLKTDWQKDTQHLTWQNTGSGNQAAQWLAFNNAFAESPDCAMKSTSIGMMQVMGFHYAELDFTTVGAMWDYAKINEANQVELGLKFIKSIPALYKALKTKDWQTFAYYYNGSNYRVNNYDKRLLTAYNKFI</sequence>